<keyword evidence="13" id="KW-0808">Transferase</keyword>
<feature type="active site" description="Proton donor" evidence="10">
    <location>
        <position position="12"/>
    </location>
</feature>
<comment type="pathway">
    <text evidence="1">Amino-acid biosynthesis; L-serine biosynthesis; L-serine from 3-phospho-D-glycerate: step 3/3.</text>
</comment>
<dbReference type="InterPro" id="IPR036412">
    <property type="entry name" value="HAD-like_sf"/>
</dbReference>
<dbReference type="AlphaFoldDB" id="A0A0S4LBM5"/>
<gene>
    <name evidence="13" type="primary">thrH</name>
    <name evidence="13" type="ORF">COMA2_170079</name>
</gene>
<dbReference type="EMBL" id="CZPZ01000009">
    <property type="protein sequence ID" value="CUS34575.1"/>
    <property type="molecule type" value="Genomic_DNA"/>
</dbReference>
<accession>A0A0S4LBM5</accession>
<keyword evidence="7" id="KW-0718">Serine biosynthesis</keyword>
<evidence type="ECO:0000256" key="6">
    <source>
        <dbReference type="ARBA" id="ARBA00022842"/>
    </source>
</evidence>
<sequence>MEKPVVVCLDLEGVLVPEIWINVALKTGIADLKITTREMPDYDKLMRQRLDILDRHALKIGDIQDVIDKMGPLDGAPEFLAWLRERCQVIILSDTFYQFAQPLMRQLGFPTLFCNQLEIDGNGRIMNYHMRMQDPKKHAVAALKSLNFLTLAAGDSYNDTAMLGEAHAGFFFCPPEHLPKEFPRFPVTRNYGELREQLMTAGRLIGP</sequence>
<keyword evidence="3" id="KW-0028">Amino-acid biosynthesis</keyword>
<comment type="catalytic activity">
    <reaction evidence="8">
        <text>O-phospho-L-serine + H2O = L-serine + phosphate</text>
        <dbReference type="Rhea" id="RHEA:21208"/>
        <dbReference type="ChEBI" id="CHEBI:15377"/>
        <dbReference type="ChEBI" id="CHEBI:33384"/>
        <dbReference type="ChEBI" id="CHEBI:43474"/>
        <dbReference type="ChEBI" id="CHEBI:57524"/>
        <dbReference type="EC" id="3.1.3.3"/>
    </reaction>
</comment>
<feature type="binding site" evidence="12">
    <location>
        <position position="155"/>
    </location>
    <ligand>
        <name>Mg(2+)</name>
        <dbReference type="ChEBI" id="CHEBI:18420"/>
    </ligand>
</feature>
<feature type="binding site" evidence="11">
    <location>
        <position position="49"/>
    </location>
    <ligand>
        <name>substrate</name>
    </ligand>
</feature>
<evidence type="ECO:0000256" key="12">
    <source>
        <dbReference type="PIRSR" id="PIRSR611863-3"/>
    </source>
</evidence>
<dbReference type="Pfam" id="PF00702">
    <property type="entry name" value="Hydrolase"/>
    <property type="match status" value="1"/>
</dbReference>
<feature type="binding site" evidence="12">
    <location>
        <position position="10"/>
    </location>
    <ligand>
        <name>Mg(2+)</name>
        <dbReference type="ChEBI" id="CHEBI:18420"/>
    </ligand>
</feature>
<keyword evidence="13" id="KW-0418">Kinase</keyword>
<evidence type="ECO:0000256" key="5">
    <source>
        <dbReference type="ARBA" id="ARBA00022801"/>
    </source>
</evidence>
<dbReference type="Gene3D" id="3.40.50.1000">
    <property type="entry name" value="HAD superfamily/HAD-like"/>
    <property type="match status" value="1"/>
</dbReference>
<dbReference type="InterPro" id="IPR023214">
    <property type="entry name" value="HAD_sf"/>
</dbReference>
<feature type="active site" description="Nucleophile" evidence="10">
    <location>
        <position position="10"/>
    </location>
</feature>
<dbReference type="PANTHER" id="PTHR43344:SF2">
    <property type="entry name" value="PHOSPHOSERINE PHOSPHATASE"/>
    <property type="match status" value="1"/>
</dbReference>
<feature type="binding site" evidence="12">
    <location>
        <position position="12"/>
    </location>
    <ligand>
        <name>Mg(2+)</name>
        <dbReference type="ChEBI" id="CHEBI:18420"/>
    </ligand>
</feature>
<evidence type="ECO:0000313" key="13">
    <source>
        <dbReference type="EMBL" id="CUS34575.1"/>
    </source>
</evidence>
<dbReference type="InterPro" id="IPR050582">
    <property type="entry name" value="HAD-like_SerB"/>
</dbReference>
<feature type="binding site" evidence="11">
    <location>
        <position position="158"/>
    </location>
    <ligand>
        <name>substrate</name>
    </ligand>
</feature>
<evidence type="ECO:0000256" key="10">
    <source>
        <dbReference type="PIRSR" id="PIRSR611863-1"/>
    </source>
</evidence>
<evidence type="ECO:0000256" key="3">
    <source>
        <dbReference type="ARBA" id="ARBA00022605"/>
    </source>
</evidence>
<feature type="binding site" evidence="11">
    <location>
        <begin position="93"/>
        <end position="94"/>
    </location>
    <ligand>
        <name>substrate</name>
    </ligand>
</feature>
<evidence type="ECO:0000256" key="9">
    <source>
        <dbReference type="ARBA" id="ARBA00048523"/>
    </source>
</evidence>
<keyword evidence="6" id="KW-0460">Magnesium</keyword>
<evidence type="ECO:0000256" key="8">
    <source>
        <dbReference type="ARBA" id="ARBA00048138"/>
    </source>
</evidence>
<evidence type="ECO:0000256" key="1">
    <source>
        <dbReference type="ARBA" id="ARBA00005135"/>
    </source>
</evidence>
<evidence type="ECO:0000256" key="2">
    <source>
        <dbReference type="ARBA" id="ARBA00012640"/>
    </source>
</evidence>
<feature type="binding site" evidence="11">
    <location>
        <position position="18"/>
    </location>
    <ligand>
        <name>substrate</name>
    </ligand>
</feature>
<dbReference type="NCBIfam" id="TIGR01488">
    <property type="entry name" value="HAD-SF-IB"/>
    <property type="match status" value="1"/>
</dbReference>
<organism evidence="13 14">
    <name type="scientific">Candidatus Nitrospira nitrificans</name>
    <dbReference type="NCBI Taxonomy" id="1742973"/>
    <lineage>
        <taxon>Bacteria</taxon>
        <taxon>Pseudomonadati</taxon>
        <taxon>Nitrospirota</taxon>
        <taxon>Nitrospiria</taxon>
        <taxon>Nitrospirales</taxon>
        <taxon>Nitrospiraceae</taxon>
        <taxon>Nitrospira</taxon>
    </lineage>
</organism>
<protein>
    <recommendedName>
        <fullName evidence="2">phosphoserine phosphatase</fullName>
        <ecNumber evidence="2">3.1.3.3</ecNumber>
    </recommendedName>
</protein>
<evidence type="ECO:0000256" key="4">
    <source>
        <dbReference type="ARBA" id="ARBA00022723"/>
    </source>
</evidence>
<evidence type="ECO:0000256" key="11">
    <source>
        <dbReference type="PIRSR" id="PIRSR611863-2"/>
    </source>
</evidence>
<dbReference type="PANTHER" id="PTHR43344">
    <property type="entry name" value="PHOSPHOSERINE PHOSPHATASE"/>
    <property type="match status" value="1"/>
</dbReference>
<dbReference type="SUPFAM" id="SSF56784">
    <property type="entry name" value="HAD-like"/>
    <property type="match status" value="1"/>
</dbReference>
<dbReference type="GO" id="GO:0000287">
    <property type="term" value="F:magnesium ion binding"/>
    <property type="evidence" value="ECO:0007669"/>
    <property type="project" value="TreeGrafter"/>
</dbReference>
<dbReference type="Proteomes" id="UP000198736">
    <property type="component" value="Unassembled WGS sequence"/>
</dbReference>
<comment type="catalytic activity">
    <reaction evidence="9">
        <text>O-phospho-D-serine + H2O = D-serine + phosphate</text>
        <dbReference type="Rhea" id="RHEA:24873"/>
        <dbReference type="ChEBI" id="CHEBI:15377"/>
        <dbReference type="ChEBI" id="CHEBI:35247"/>
        <dbReference type="ChEBI" id="CHEBI:43474"/>
        <dbReference type="ChEBI" id="CHEBI:58680"/>
        <dbReference type="EC" id="3.1.3.3"/>
    </reaction>
</comment>
<dbReference type="GO" id="GO:0006564">
    <property type="term" value="P:L-serine biosynthetic process"/>
    <property type="evidence" value="ECO:0007669"/>
    <property type="project" value="UniProtKB-KW"/>
</dbReference>
<dbReference type="Gene3D" id="3.90.1470.10">
    <property type="entry name" value="thrh gene product, domain 2"/>
    <property type="match status" value="1"/>
</dbReference>
<comment type="cofactor">
    <cofactor evidence="12">
        <name>Mg(2+)</name>
        <dbReference type="ChEBI" id="CHEBI:18420"/>
    </cofactor>
    <text evidence="12">Binds 1 Mg(2+) ion per subunit.</text>
</comment>
<name>A0A0S4LBM5_9BACT</name>
<dbReference type="GO" id="GO:0005737">
    <property type="term" value="C:cytoplasm"/>
    <property type="evidence" value="ECO:0007669"/>
    <property type="project" value="TreeGrafter"/>
</dbReference>
<reference evidence="14" key="1">
    <citation type="submission" date="2015-10" db="EMBL/GenBank/DDBJ databases">
        <authorList>
            <person name="Luecker S."/>
            <person name="Luecker S."/>
        </authorList>
    </citation>
    <scope>NUCLEOTIDE SEQUENCE [LARGE SCALE GENOMIC DNA]</scope>
</reference>
<dbReference type="STRING" id="1742973.COMA2_170079"/>
<evidence type="ECO:0000256" key="7">
    <source>
        <dbReference type="ARBA" id="ARBA00023299"/>
    </source>
</evidence>
<dbReference type="NCBIfam" id="TIGR02137">
    <property type="entry name" value="HSK-PSP"/>
    <property type="match status" value="1"/>
</dbReference>
<evidence type="ECO:0000313" key="14">
    <source>
        <dbReference type="Proteomes" id="UP000198736"/>
    </source>
</evidence>
<feature type="binding site" evidence="11">
    <location>
        <position position="136"/>
    </location>
    <ligand>
        <name>substrate</name>
    </ligand>
</feature>
<proteinExistence type="predicted"/>
<dbReference type="OrthoDB" id="9801134at2"/>
<dbReference type="GO" id="GO:0016301">
    <property type="term" value="F:kinase activity"/>
    <property type="evidence" value="ECO:0007669"/>
    <property type="project" value="UniProtKB-KW"/>
</dbReference>
<dbReference type="InterPro" id="IPR011863">
    <property type="entry name" value="HSK-PSP"/>
</dbReference>
<keyword evidence="5 13" id="KW-0378">Hydrolase</keyword>
<dbReference type="EC" id="3.1.3.3" evidence="2"/>
<dbReference type="NCBIfam" id="NF010109">
    <property type="entry name" value="PRK13582.1"/>
    <property type="match status" value="1"/>
</dbReference>
<dbReference type="RefSeq" id="WP_090895844.1">
    <property type="nucleotide sequence ID" value="NZ_CZPZ01000009.1"/>
</dbReference>
<keyword evidence="14" id="KW-1185">Reference proteome</keyword>
<dbReference type="GO" id="GO:0036424">
    <property type="term" value="F:L-phosphoserine phosphatase activity"/>
    <property type="evidence" value="ECO:0007669"/>
    <property type="project" value="RHEA"/>
</dbReference>
<keyword evidence="4" id="KW-0479">Metal-binding</keyword>